<dbReference type="AlphaFoldDB" id="A0AAW4U960"/>
<proteinExistence type="predicted"/>
<evidence type="ECO:0000313" key="2">
    <source>
        <dbReference type="Proteomes" id="UP001198190"/>
    </source>
</evidence>
<organism evidence="1 2">
    <name type="scientific">Megamonas funiformis</name>
    <dbReference type="NCBI Taxonomy" id="437897"/>
    <lineage>
        <taxon>Bacteria</taxon>
        <taxon>Bacillati</taxon>
        <taxon>Bacillota</taxon>
        <taxon>Negativicutes</taxon>
        <taxon>Selenomonadales</taxon>
        <taxon>Selenomonadaceae</taxon>
        <taxon>Megamonas</taxon>
    </lineage>
</organism>
<comment type="caution">
    <text evidence="1">The sequence shown here is derived from an EMBL/GenBank/DDBJ whole genome shotgun (WGS) entry which is preliminary data.</text>
</comment>
<evidence type="ECO:0000313" key="1">
    <source>
        <dbReference type="EMBL" id="MCB6828786.1"/>
    </source>
</evidence>
<sequence length="138" mass="15892">MKQVNILLKSNGELKRIITDKKMSVNEYTDILNCDYIDIKGLKLDELNLNISLVFDDEFLFTDKAINKKASVLFGYKQHEEVLCGDVLVQKDIETPEGIIAVGFNEEEATVIEAYIENLKYEHIKFIKQEPCAKFIPF</sequence>
<reference evidence="1" key="1">
    <citation type="submission" date="2021-10" db="EMBL/GenBank/DDBJ databases">
        <title>Collection of gut derived symbiotic bacterial strains cultured from healthy donors.</title>
        <authorList>
            <person name="Lin H."/>
            <person name="Littmann E."/>
            <person name="Claire K."/>
            <person name="Pamer E."/>
        </authorList>
    </citation>
    <scope>NUCLEOTIDE SEQUENCE</scope>
    <source>
        <strain evidence="1">MSK.7.16</strain>
    </source>
</reference>
<dbReference type="Proteomes" id="UP001198190">
    <property type="component" value="Unassembled WGS sequence"/>
</dbReference>
<gene>
    <name evidence="1" type="ORF">LIY65_08790</name>
</gene>
<dbReference type="EMBL" id="JAJCGD010000025">
    <property type="protein sequence ID" value="MCB6828786.1"/>
    <property type="molecule type" value="Genomic_DNA"/>
</dbReference>
<protein>
    <submittedName>
        <fullName evidence="1">Uncharacterized protein</fullName>
    </submittedName>
</protein>
<accession>A0AAW4U960</accession>
<dbReference type="GeneID" id="62779011"/>
<name>A0AAW4U960_9FIRM</name>
<dbReference type="RefSeq" id="WP_008537469.1">
    <property type="nucleotide sequence ID" value="NZ_BSQS01000004.1"/>
</dbReference>